<dbReference type="GO" id="GO:0005524">
    <property type="term" value="F:ATP binding"/>
    <property type="evidence" value="ECO:0007669"/>
    <property type="project" value="UniProtKB-KW"/>
</dbReference>
<dbReference type="Gene3D" id="2.40.50.100">
    <property type="match status" value="1"/>
</dbReference>
<dbReference type="Gene3D" id="3.40.50.300">
    <property type="entry name" value="P-loop containing nucleotide triphosphate hydrolases"/>
    <property type="match status" value="1"/>
</dbReference>
<dbReference type="Pfam" id="PF00005">
    <property type="entry name" value="ABC_tran"/>
    <property type="match status" value="1"/>
</dbReference>
<reference evidence="8" key="1">
    <citation type="submission" date="2020-05" db="EMBL/GenBank/DDBJ databases">
        <authorList>
            <person name="Chiriac C."/>
            <person name="Salcher M."/>
            <person name="Ghai R."/>
            <person name="Kavagutti S V."/>
        </authorList>
    </citation>
    <scope>NUCLEOTIDE SEQUENCE</scope>
</reference>
<evidence type="ECO:0000256" key="6">
    <source>
        <dbReference type="ARBA" id="ARBA00023136"/>
    </source>
</evidence>
<dbReference type="PANTHER" id="PTHR42781:SF4">
    <property type="entry name" value="SPERMIDINE_PUTRESCINE IMPORT ATP-BINDING PROTEIN POTA"/>
    <property type="match status" value="1"/>
</dbReference>
<dbReference type="InterPro" id="IPR050093">
    <property type="entry name" value="ABC_SmlMolc_Importer"/>
</dbReference>
<proteinExistence type="predicted"/>
<dbReference type="GO" id="GO:0015594">
    <property type="term" value="F:ABC-type putrescine transporter activity"/>
    <property type="evidence" value="ECO:0007669"/>
    <property type="project" value="InterPro"/>
</dbReference>
<dbReference type="PROSITE" id="PS50893">
    <property type="entry name" value="ABC_TRANSPORTER_2"/>
    <property type="match status" value="1"/>
</dbReference>
<dbReference type="InterPro" id="IPR017871">
    <property type="entry name" value="ABC_transporter-like_CS"/>
</dbReference>
<evidence type="ECO:0000256" key="4">
    <source>
        <dbReference type="ARBA" id="ARBA00022840"/>
    </source>
</evidence>
<dbReference type="AlphaFoldDB" id="A0A6J6D138"/>
<dbReference type="SUPFAM" id="SSF52540">
    <property type="entry name" value="P-loop containing nucleoside triphosphate hydrolases"/>
    <property type="match status" value="1"/>
</dbReference>
<protein>
    <submittedName>
        <fullName evidence="8">Unannotated protein</fullName>
    </submittedName>
</protein>
<dbReference type="InterPro" id="IPR013611">
    <property type="entry name" value="Transp-assoc_OB_typ2"/>
</dbReference>
<evidence type="ECO:0000256" key="3">
    <source>
        <dbReference type="ARBA" id="ARBA00022741"/>
    </source>
</evidence>
<keyword evidence="6" id="KW-0472">Membrane</keyword>
<dbReference type="GO" id="GO:0016887">
    <property type="term" value="F:ATP hydrolysis activity"/>
    <property type="evidence" value="ECO:0007669"/>
    <property type="project" value="InterPro"/>
</dbReference>
<keyword evidence="3" id="KW-0547">Nucleotide-binding</keyword>
<name>A0A6J6D138_9ZZZZ</name>
<dbReference type="PROSITE" id="PS00211">
    <property type="entry name" value="ABC_TRANSPORTER_1"/>
    <property type="match status" value="1"/>
</dbReference>
<dbReference type="SUPFAM" id="SSF50331">
    <property type="entry name" value="MOP-like"/>
    <property type="match status" value="1"/>
</dbReference>
<dbReference type="Pfam" id="PF08402">
    <property type="entry name" value="TOBE_2"/>
    <property type="match status" value="1"/>
</dbReference>
<dbReference type="SMART" id="SM00382">
    <property type="entry name" value="AAA"/>
    <property type="match status" value="1"/>
</dbReference>
<dbReference type="InterPro" id="IPR005893">
    <property type="entry name" value="PotA-like"/>
</dbReference>
<dbReference type="FunFam" id="3.40.50.300:FF:000133">
    <property type="entry name" value="Spermidine/putrescine import ATP-binding protein PotA"/>
    <property type="match status" value="1"/>
</dbReference>
<keyword evidence="4" id="KW-0067">ATP-binding</keyword>
<dbReference type="EMBL" id="CAEZTC010000056">
    <property type="protein sequence ID" value="CAB4557550.1"/>
    <property type="molecule type" value="Genomic_DNA"/>
</dbReference>
<dbReference type="InterPro" id="IPR027417">
    <property type="entry name" value="P-loop_NTPase"/>
</dbReference>
<dbReference type="InterPro" id="IPR003439">
    <property type="entry name" value="ABC_transporter-like_ATP-bd"/>
</dbReference>
<dbReference type="GO" id="GO:0043190">
    <property type="term" value="C:ATP-binding cassette (ABC) transporter complex"/>
    <property type="evidence" value="ECO:0007669"/>
    <property type="project" value="InterPro"/>
</dbReference>
<keyword evidence="5" id="KW-1278">Translocase</keyword>
<dbReference type="InterPro" id="IPR008995">
    <property type="entry name" value="Mo/tungstate-bd_C_term_dom"/>
</dbReference>
<dbReference type="InterPro" id="IPR017879">
    <property type="entry name" value="PotA_ATP-bd"/>
</dbReference>
<dbReference type="InterPro" id="IPR003593">
    <property type="entry name" value="AAA+_ATPase"/>
</dbReference>
<dbReference type="CDD" id="cd03300">
    <property type="entry name" value="ABC_PotA_N"/>
    <property type="match status" value="1"/>
</dbReference>
<organism evidence="8">
    <name type="scientific">freshwater metagenome</name>
    <dbReference type="NCBI Taxonomy" id="449393"/>
    <lineage>
        <taxon>unclassified sequences</taxon>
        <taxon>metagenomes</taxon>
        <taxon>ecological metagenomes</taxon>
    </lineage>
</organism>
<accession>A0A6J6D138</accession>
<evidence type="ECO:0000256" key="5">
    <source>
        <dbReference type="ARBA" id="ARBA00022967"/>
    </source>
</evidence>
<evidence type="ECO:0000259" key="7">
    <source>
        <dbReference type="PROSITE" id="PS50893"/>
    </source>
</evidence>
<evidence type="ECO:0000313" key="8">
    <source>
        <dbReference type="EMBL" id="CAB4557550.1"/>
    </source>
</evidence>
<gene>
    <name evidence="8" type="ORF">UFOPK1572_00590</name>
</gene>
<evidence type="ECO:0000256" key="1">
    <source>
        <dbReference type="ARBA" id="ARBA00022448"/>
    </source>
</evidence>
<feature type="domain" description="ABC transporter" evidence="7">
    <location>
        <begin position="8"/>
        <end position="238"/>
    </location>
</feature>
<keyword evidence="2" id="KW-1003">Cell membrane</keyword>
<keyword evidence="1" id="KW-0813">Transport</keyword>
<dbReference type="NCBIfam" id="TIGR01187">
    <property type="entry name" value="potA"/>
    <property type="match status" value="1"/>
</dbReference>
<sequence length="380" mass="40891">MDNQEAVIALHNVRKQYGSFVAVHEANFSIGRGEFFALLGPSGCGKTTTLKMIAGFEQPTDGQVFLEGVNVSEVPPHKRNVNTVFQQYALFPHMTVFDNVAFGPRSKKIQETEVVRRVTEMLDIVRLGEFANRRPSQLSGGQQQRVALARALVNYPSALLLDEPLAALDLKLREAMQIELKRIQREVGITFVFVTHDQGEALTMSDRIAVMSEGHVEQIGSSADIYSRPESLFVAGFIGSANLLPGTVVSSDGSGIRVDLVGGTQIVVPVGNSASNVSLAAGAQVTVVLRPEHVHFDPQGQVAVSVTDSVYQGSSVRIVGRMDNGTEVSAIVGVEPGVRAPLPGETTLMTWHPEIPYLLSGWPEMAGSTSTNVDSIEASL</sequence>
<evidence type="ECO:0000256" key="2">
    <source>
        <dbReference type="ARBA" id="ARBA00022475"/>
    </source>
</evidence>
<dbReference type="PANTHER" id="PTHR42781">
    <property type="entry name" value="SPERMIDINE/PUTRESCINE IMPORT ATP-BINDING PROTEIN POTA"/>
    <property type="match status" value="1"/>
</dbReference>